<dbReference type="NCBIfam" id="TIGR00035">
    <property type="entry name" value="asp_race"/>
    <property type="match status" value="1"/>
</dbReference>
<evidence type="ECO:0000313" key="4">
    <source>
        <dbReference type="Proteomes" id="UP000094313"/>
    </source>
</evidence>
<dbReference type="AlphaFoldDB" id="A0A1D7QNC0"/>
<protein>
    <recommendedName>
        <fullName evidence="5">Aspartate racemase</fullName>
    </recommendedName>
</protein>
<dbReference type="Pfam" id="PF01177">
    <property type="entry name" value="Asp_Glu_race"/>
    <property type="match status" value="1"/>
</dbReference>
<evidence type="ECO:0000313" key="3">
    <source>
        <dbReference type="EMBL" id="AOM80155.1"/>
    </source>
</evidence>
<dbReference type="InterPro" id="IPR001920">
    <property type="entry name" value="Asp/Glu_race"/>
</dbReference>
<evidence type="ECO:0008006" key="5">
    <source>
        <dbReference type="Google" id="ProtNLM"/>
    </source>
</evidence>
<dbReference type="InterPro" id="IPR033134">
    <property type="entry name" value="Asp/Glu_racemase_AS_2"/>
</dbReference>
<dbReference type="KEGG" id="psty:BFS30_25140"/>
<dbReference type="EMBL" id="CP017141">
    <property type="protein sequence ID" value="AOM80155.1"/>
    <property type="molecule type" value="Genomic_DNA"/>
</dbReference>
<dbReference type="InterPro" id="IPR015942">
    <property type="entry name" value="Asp/Glu/hydantoin_racemase"/>
</dbReference>
<evidence type="ECO:0000256" key="1">
    <source>
        <dbReference type="ARBA" id="ARBA00007847"/>
    </source>
</evidence>
<proteinExistence type="inferred from homology"/>
<dbReference type="PROSITE" id="PS00924">
    <property type="entry name" value="ASP_GLU_RACEMASE_2"/>
    <property type="match status" value="1"/>
</dbReference>
<organism evidence="3 4">
    <name type="scientific">Pedobacter steynii</name>
    <dbReference type="NCBI Taxonomy" id="430522"/>
    <lineage>
        <taxon>Bacteria</taxon>
        <taxon>Pseudomonadati</taxon>
        <taxon>Bacteroidota</taxon>
        <taxon>Sphingobacteriia</taxon>
        <taxon>Sphingobacteriales</taxon>
        <taxon>Sphingobacteriaceae</taxon>
        <taxon>Pedobacter</taxon>
    </lineage>
</organism>
<keyword evidence="2" id="KW-0413">Isomerase</keyword>
<dbReference type="OrthoDB" id="9803739at2"/>
<dbReference type="InterPro" id="IPR004380">
    <property type="entry name" value="Asp_race"/>
</dbReference>
<dbReference type="GO" id="GO:0047661">
    <property type="term" value="F:amino-acid racemase activity"/>
    <property type="evidence" value="ECO:0007669"/>
    <property type="project" value="InterPro"/>
</dbReference>
<reference evidence="3 4" key="1">
    <citation type="submission" date="2016-08" db="EMBL/GenBank/DDBJ databases">
        <authorList>
            <person name="Seilhamer J.J."/>
        </authorList>
    </citation>
    <scope>NUCLEOTIDE SEQUENCE [LARGE SCALE GENOMIC DNA]</scope>
    <source>
        <strain evidence="3 4">DX4</strain>
    </source>
</reference>
<dbReference type="PANTHER" id="PTHR21198">
    <property type="entry name" value="GLUTAMATE RACEMASE"/>
    <property type="match status" value="1"/>
</dbReference>
<gene>
    <name evidence="3" type="ORF">BFS30_25140</name>
</gene>
<name>A0A1D7QNC0_9SPHI</name>
<accession>A0A1D7QNC0</accession>
<comment type="similarity">
    <text evidence="1">Belongs to the aspartate/glutamate racemases family.</text>
</comment>
<keyword evidence="4" id="KW-1185">Reference proteome</keyword>
<dbReference type="Proteomes" id="UP000094313">
    <property type="component" value="Chromosome"/>
</dbReference>
<dbReference type="Gene3D" id="3.40.50.1860">
    <property type="match status" value="2"/>
</dbReference>
<evidence type="ECO:0000256" key="2">
    <source>
        <dbReference type="ARBA" id="ARBA00023235"/>
    </source>
</evidence>
<dbReference type="SUPFAM" id="SSF53681">
    <property type="entry name" value="Aspartate/glutamate racemase"/>
    <property type="match status" value="2"/>
</dbReference>
<sequence>MMINYDQMKPEPNLAIGIVGGMGPLAGNMLFNRIICNTPAKTDQEHLPVILISFPSEIMDRSVFLDGIIEENPAYAIIGVIKRLEAAGAGIVGMACNTSYSAAIYNIIKQELKKLGSRVELLHMPMETCLHLKDNFPESSRIGLMTSNGTYKTGLYKKILQDMNYEVIVPDADFQDGIIHRIVYDPDWGIKACQNKISEKALTMFQQAIAFFKDNQTDAIILGCTEFSLITSAELIKGISIIDATDCLAKAMVKKALAQRFVAQGL</sequence>
<dbReference type="PANTHER" id="PTHR21198:SF7">
    <property type="entry name" value="ASPARTATE-GLUTAMATE RACEMASE FAMILY"/>
    <property type="match status" value="1"/>
</dbReference>
<dbReference type="RefSeq" id="WP_069381817.1">
    <property type="nucleotide sequence ID" value="NZ_CP017141.1"/>
</dbReference>